<dbReference type="OrthoDB" id="9795531at2"/>
<dbReference type="InterPro" id="IPR002109">
    <property type="entry name" value="Glutaredoxin"/>
</dbReference>
<dbReference type="KEGG" id="sfc:Spiaf_0364"/>
<accession>H9UG26</accession>
<name>H9UG26_SPIAZ</name>
<dbReference type="CDD" id="cd02976">
    <property type="entry name" value="NrdH"/>
    <property type="match status" value="1"/>
</dbReference>
<protein>
    <submittedName>
        <fullName evidence="2">Glutaredoxin-like protein</fullName>
    </submittedName>
</protein>
<evidence type="ECO:0000259" key="1">
    <source>
        <dbReference type="Pfam" id="PF00462"/>
    </source>
</evidence>
<dbReference type="Gene3D" id="3.40.30.10">
    <property type="entry name" value="Glutaredoxin"/>
    <property type="match status" value="1"/>
</dbReference>
<dbReference type="Proteomes" id="UP000007383">
    <property type="component" value="Chromosome"/>
</dbReference>
<dbReference type="InterPro" id="IPR036249">
    <property type="entry name" value="Thioredoxin-like_sf"/>
</dbReference>
<proteinExistence type="predicted"/>
<reference evidence="3" key="1">
    <citation type="journal article" date="2013" name="Stand. Genomic Sci.">
        <title>Complete genome sequence of the halophilic bacterium Spirochaeta africana type strain (Z-7692(T)) from the alkaline Lake Magadi in the East African Rift.</title>
        <authorList>
            <person name="Liolos K."/>
            <person name="Abt B."/>
            <person name="Scheuner C."/>
            <person name="Teshima H."/>
            <person name="Held B."/>
            <person name="Lapidus A."/>
            <person name="Nolan M."/>
            <person name="Lucas S."/>
            <person name="Deshpande S."/>
            <person name="Cheng J.F."/>
            <person name="Tapia R."/>
            <person name="Goodwin L.A."/>
            <person name="Pitluck S."/>
            <person name="Pagani I."/>
            <person name="Ivanova N."/>
            <person name="Mavromatis K."/>
            <person name="Mikhailova N."/>
            <person name="Huntemann M."/>
            <person name="Pati A."/>
            <person name="Chen A."/>
            <person name="Palaniappan K."/>
            <person name="Land M."/>
            <person name="Rohde M."/>
            <person name="Tindall B.J."/>
            <person name="Detter J.C."/>
            <person name="Goker M."/>
            <person name="Bristow J."/>
            <person name="Eisen J.A."/>
            <person name="Markowitz V."/>
            <person name="Hugenholtz P."/>
            <person name="Woyke T."/>
            <person name="Klenk H.P."/>
            <person name="Kyrpides N.C."/>
        </authorList>
    </citation>
    <scope>NUCLEOTIDE SEQUENCE</scope>
    <source>
        <strain evidence="3">ATCC 700263 / DSM 8902 / Z-7692</strain>
    </source>
</reference>
<gene>
    <name evidence="2" type="ordered locus">Spiaf_0364</name>
</gene>
<feature type="domain" description="Glutaredoxin" evidence="1">
    <location>
        <begin position="20"/>
        <end position="82"/>
    </location>
</feature>
<evidence type="ECO:0000313" key="3">
    <source>
        <dbReference type="Proteomes" id="UP000007383"/>
    </source>
</evidence>
<organism evidence="2 3">
    <name type="scientific">Spirochaeta africana (strain ATCC 700263 / DSM 8902 / Z-7692)</name>
    <dbReference type="NCBI Taxonomy" id="889378"/>
    <lineage>
        <taxon>Bacteria</taxon>
        <taxon>Pseudomonadati</taxon>
        <taxon>Spirochaetota</taxon>
        <taxon>Spirochaetia</taxon>
        <taxon>Spirochaetales</taxon>
        <taxon>Spirochaetaceae</taxon>
        <taxon>Spirochaeta</taxon>
    </lineage>
</organism>
<dbReference type="PROSITE" id="PS51354">
    <property type="entry name" value="GLUTAREDOXIN_2"/>
    <property type="match status" value="1"/>
</dbReference>
<keyword evidence="3" id="KW-1185">Reference proteome</keyword>
<dbReference type="RefSeq" id="WP_014454467.1">
    <property type="nucleotide sequence ID" value="NC_017098.1"/>
</dbReference>
<dbReference type="SUPFAM" id="SSF52833">
    <property type="entry name" value="Thioredoxin-like"/>
    <property type="match status" value="1"/>
</dbReference>
<dbReference type="EMBL" id="CP003282">
    <property type="protein sequence ID" value="AFG36469.1"/>
    <property type="molecule type" value="Genomic_DNA"/>
</dbReference>
<dbReference type="eggNOG" id="COG0695">
    <property type="taxonomic scope" value="Bacteria"/>
</dbReference>
<dbReference type="PATRIC" id="fig|889378.3.peg.367"/>
<dbReference type="STRING" id="889378.Spiaf_0364"/>
<dbReference type="Pfam" id="PF00462">
    <property type="entry name" value="Glutaredoxin"/>
    <property type="match status" value="1"/>
</dbReference>
<dbReference type="AlphaFoldDB" id="H9UG26"/>
<dbReference type="HOGENOM" id="CLU_026126_9_1_12"/>
<sequence>MTTSVDTVAVEGDRSDKDLIVYALSTCAFCRKAMDFLSEHGFGYSYVYLDELELETKRSLKADLKARFKKLPVFPILVIDDDEALSGFVEARWKEALGIED</sequence>
<evidence type="ECO:0000313" key="2">
    <source>
        <dbReference type="EMBL" id="AFG36469.1"/>
    </source>
</evidence>